<protein>
    <submittedName>
        <fullName evidence="6">Sodium-dependent glucose transporter 1</fullName>
    </submittedName>
</protein>
<evidence type="ECO:0000256" key="5">
    <source>
        <dbReference type="SAM" id="Phobius"/>
    </source>
</evidence>
<feature type="transmembrane region" description="Helical" evidence="5">
    <location>
        <begin position="339"/>
        <end position="361"/>
    </location>
</feature>
<reference evidence="6 7" key="1">
    <citation type="journal article" date="2021" name="Elife">
        <title>Chloroplast acquisition without the gene transfer in kleptoplastic sea slugs, Plakobranchus ocellatus.</title>
        <authorList>
            <person name="Maeda T."/>
            <person name="Takahashi S."/>
            <person name="Yoshida T."/>
            <person name="Shimamura S."/>
            <person name="Takaki Y."/>
            <person name="Nagai Y."/>
            <person name="Toyoda A."/>
            <person name="Suzuki Y."/>
            <person name="Arimoto A."/>
            <person name="Ishii H."/>
            <person name="Satoh N."/>
            <person name="Nishiyama T."/>
            <person name="Hasebe M."/>
            <person name="Maruyama T."/>
            <person name="Minagawa J."/>
            <person name="Obokata J."/>
            <person name="Shigenobu S."/>
        </authorList>
    </citation>
    <scope>NUCLEOTIDE SEQUENCE [LARGE SCALE GENOMIC DNA]</scope>
</reference>
<dbReference type="InterPro" id="IPR036259">
    <property type="entry name" value="MFS_trans_sf"/>
</dbReference>
<keyword evidence="6" id="KW-0813">Transport</keyword>
<comment type="caution">
    <text evidence="6">The sequence shown here is derived from an EMBL/GenBank/DDBJ whole genome shotgun (WGS) entry which is preliminary data.</text>
</comment>
<feature type="transmembrane region" description="Helical" evidence="5">
    <location>
        <begin position="46"/>
        <end position="65"/>
    </location>
</feature>
<keyword evidence="6" id="KW-0762">Sugar transport</keyword>
<keyword evidence="1 5" id="KW-0812">Transmembrane</keyword>
<evidence type="ECO:0000256" key="1">
    <source>
        <dbReference type="ARBA" id="ARBA00022692"/>
    </source>
</evidence>
<keyword evidence="2 5" id="KW-1133">Transmembrane helix</keyword>
<sequence>MSTSTIRQVTPGRLKDSDTQQPGSVKRMSGSANAEHMRIWGKDGHVLMQLLHFCFALGGVVSPLVTEPFLAAKKNGETAEDSANLSSHAGSSSHGDYDLRDSLSRGSSYRINLSDLSPALNMSHYYDMNHLSLNTSSDNLRLQESRQTNVHWAFLITGIIVILSSIPFIFFYCKSRQTDTEVQTDTNKDDAVYQRKIPLIAHAILVVGLGAFYLQYCSVQDTFASFLMTFVVRRFRAVSKSDGAHITAVYWSSFAASRFLMIFVSRVLSPVRVLYVGGSLMLLSFTGFTFSSGPWVGGGSDSTAHAMYINASSDTSGVTETTKDIGSYAAGVDGGSVPILTAFTAMAGLAMSGVFPASLSWNGAELLKVTGRISSCIFISASLGAMLNPLLVSRLMQDVSNMWFCYVLLLEVSGLTLIFCSLLAFNRCYLNKRYGKLHGDVVNATYTVGIEKHLTNNSSNAKIFEDASIPYNEALQKNGHVKALKYAGKKTNTTTENENNRKETPNKETKETKTTNRGKRRITWLNSPNSKNVSTNIGKNFSISSTPASHRTTSYTKSSTKTPSNSAIAVRPT</sequence>
<keyword evidence="3 5" id="KW-0472">Membrane</keyword>
<feature type="transmembrane region" description="Helical" evidence="5">
    <location>
        <begin position="243"/>
        <end position="261"/>
    </location>
</feature>
<feature type="transmembrane region" description="Helical" evidence="5">
    <location>
        <begin position="150"/>
        <end position="173"/>
    </location>
</feature>
<feature type="compositionally biased region" description="Polar residues" evidence="4">
    <location>
        <begin position="524"/>
        <end position="551"/>
    </location>
</feature>
<dbReference type="PANTHER" id="PTHR23121:SF9">
    <property type="entry name" value="SODIUM-DEPENDENT GLUCOSE TRANSPORTER 1"/>
    <property type="match status" value="1"/>
</dbReference>
<dbReference type="AlphaFoldDB" id="A0AAV4JPM9"/>
<feature type="transmembrane region" description="Helical" evidence="5">
    <location>
        <begin position="403"/>
        <end position="425"/>
    </location>
</feature>
<dbReference type="EMBL" id="BMAT01013975">
    <property type="protein sequence ID" value="GFS23893.1"/>
    <property type="molecule type" value="Genomic_DNA"/>
</dbReference>
<feature type="transmembrane region" description="Helical" evidence="5">
    <location>
        <begin position="273"/>
        <end position="291"/>
    </location>
</feature>
<name>A0AAV4JPM9_9GAST</name>
<keyword evidence="7" id="KW-1185">Reference proteome</keyword>
<evidence type="ECO:0000256" key="2">
    <source>
        <dbReference type="ARBA" id="ARBA00022989"/>
    </source>
</evidence>
<feature type="region of interest" description="Disordered" evidence="4">
    <location>
        <begin position="1"/>
        <end position="32"/>
    </location>
</feature>
<accession>A0AAV4JPM9</accession>
<gene>
    <name evidence="6" type="ORF">ElyMa_006988400</name>
</gene>
<feature type="region of interest" description="Disordered" evidence="4">
    <location>
        <begin position="489"/>
        <end position="573"/>
    </location>
</feature>
<feature type="compositionally biased region" description="Low complexity" evidence="4">
    <location>
        <begin position="552"/>
        <end position="566"/>
    </location>
</feature>
<evidence type="ECO:0000256" key="3">
    <source>
        <dbReference type="ARBA" id="ARBA00023136"/>
    </source>
</evidence>
<dbReference type="SUPFAM" id="SSF103473">
    <property type="entry name" value="MFS general substrate transporter"/>
    <property type="match status" value="1"/>
</dbReference>
<feature type="compositionally biased region" description="Basic and acidic residues" evidence="4">
    <location>
        <begin position="498"/>
        <end position="514"/>
    </location>
</feature>
<evidence type="ECO:0000256" key="4">
    <source>
        <dbReference type="SAM" id="MobiDB-lite"/>
    </source>
</evidence>
<dbReference type="PANTHER" id="PTHR23121">
    <property type="entry name" value="SODIUM-DEPENDENT GLUCOSE TRANSPORTER 1"/>
    <property type="match status" value="1"/>
</dbReference>
<organism evidence="6 7">
    <name type="scientific">Elysia marginata</name>
    <dbReference type="NCBI Taxonomy" id="1093978"/>
    <lineage>
        <taxon>Eukaryota</taxon>
        <taxon>Metazoa</taxon>
        <taxon>Spiralia</taxon>
        <taxon>Lophotrochozoa</taxon>
        <taxon>Mollusca</taxon>
        <taxon>Gastropoda</taxon>
        <taxon>Heterobranchia</taxon>
        <taxon>Euthyneura</taxon>
        <taxon>Panpulmonata</taxon>
        <taxon>Sacoglossa</taxon>
        <taxon>Placobranchoidea</taxon>
        <taxon>Plakobranchidae</taxon>
        <taxon>Elysia</taxon>
    </lineage>
</organism>
<feature type="transmembrane region" description="Helical" evidence="5">
    <location>
        <begin position="197"/>
        <end position="216"/>
    </location>
</feature>
<dbReference type="Proteomes" id="UP000762676">
    <property type="component" value="Unassembled WGS sequence"/>
</dbReference>
<evidence type="ECO:0000313" key="6">
    <source>
        <dbReference type="EMBL" id="GFS23893.1"/>
    </source>
</evidence>
<feature type="transmembrane region" description="Helical" evidence="5">
    <location>
        <begin position="373"/>
        <end position="391"/>
    </location>
</feature>
<proteinExistence type="predicted"/>
<evidence type="ECO:0000313" key="7">
    <source>
        <dbReference type="Proteomes" id="UP000762676"/>
    </source>
</evidence>